<protein>
    <submittedName>
        <fullName evidence="1">Uncharacterized protein</fullName>
    </submittedName>
</protein>
<comment type="caution">
    <text evidence="1">The sequence shown here is derived from an EMBL/GenBank/DDBJ whole genome shotgun (WGS) entry which is preliminary data.</text>
</comment>
<name>A0ACC0YNU6_9ROSI</name>
<evidence type="ECO:0000313" key="2">
    <source>
        <dbReference type="Proteomes" id="UP001163603"/>
    </source>
</evidence>
<dbReference type="Proteomes" id="UP001163603">
    <property type="component" value="Chromosome 5"/>
</dbReference>
<dbReference type="EMBL" id="CM047740">
    <property type="protein sequence ID" value="KAJ0039838.1"/>
    <property type="molecule type" value="Genomic_DNA"/>
</dbReference>
<organism evidence="1 2">
    <name type="scientific">Pistacia integerrima</name>
    <dbReference type="NCBI Taxonomy" id="434235"/>
    <lineage>
        <taxon>Eukaryota</taxon>
        <taxon>Viridiplantae</taxon>
        <taxon>Streptophyta</taxon>
        <taxon>Embryophyta</taxon>
        <taxon>Tracheophyta</taxon>
        <taxon>Spermatophyta</taxon>
        <taxon>Magnoliopsida</taxon>
        <taxon>eudicotyledons</taxon>
        <taxon>Gunneridae</taxon>
        <taxon>Pentapetalae</taxon>
        <taxon>rosids</taxon>
        <taxon>malvids</taxon>
        <taxon>Sapindales</taxon>
        <taxon>Anacardiaceae</taxon>
        <taxon>Pistacia</taxon>
    </lineage>
</organism>
<gene>
    <name evidence="1" type="ORF">Pint_28676</name>
</gene>
<evidence type="ECO:0000313" key="1">
    <source>
        <dbReference type="EMBL" id="KAJ0039838.1"/>
    </source>
</evidence>
<keyword evidence="2" id="KW-1185">Reference proteome</keyword>
<sequence>MFVTWLMQSGFGIILRLYFGLFFASCRWVMVVPFQSRQQLLCSMIVASWQPCSLVMPKDVDA</sequence>
<accession>A0ACC0YNU6</accession>
<reference evidence="2" key="1">
    <citation type="journal article" date="2023" name="G3 (Bethesda)">
        <title>Genome assembly and association tests identify interacting loci associated with vigor, precocity, and sex in interspecific pistachio rootstocks.</title>
        <authorList>
            <person name="Palmer W."/>
            <person name="Jacygrad E."/>
            <person name="Sagayaradj S."/>
            <person name="Cavanaugh K."/>
            <person name="Han R."/>
            <person name="Bertier L."/>
            <person name="Beede B."/>
            <person name="Kafkas S."/>
            <person name="Golino D."/>
            <person name="Preece J."/>
            <person name="Michelmore R."/>
        </authorList>
    </citation>
    <scope>NUCLEOTIDE SEQUENCE [LARGE SCALE GENOMIC DNA]</scope>
</reference>
<proteinExistence type="predicted"/>